<comment type="caution">
    <text evidence="5">The sequence shown here is derived from an EMBL/GenBank/DDBJ whole genome shotgun (WGS) entry which is preliminary data.</text>
</comment>
<evidence type="ECO:0000259" key="4">
    <source>
        <dbReference type="PROSITE" id="PS50240"/>
    </source>
</evidence>
<dbReference type="InterPro" id="IPR001254">
    <property type="entry name" value="Trypsin_dom"/>
</dbReference>
<keyword evidence="2" id="KW-0677">Repeat</keyword>
<dbReference type="PANTHER" id="PTHR46393:SF8">
    <property type="entry name" value="COMPLEMENT C2"/>
    <property type="match status" value="1"/>
</dbReference>
<dbReference type="GO" id="GO:0070062">
    <property type="term" value="C:extracellular exosome"/>
    <property type="evidence" value="ECO:0007669"/>
    <property type="project" value="TreeGrafter"/>
</dbReference>
<dbReference type="InterPro" id="IPR009003">
    <property type="entry name" value="Peptidase_S1_PA"/>
</dbReference>
<dbReference type="EMBL" id="JAFHDT010000014">
    <property type="protein sequence ID" value="KAI7800392.1"/>
    <property type="molecule type" value="Genomic_DNA"/>
</dbReference>
<dbReference type="InterPro" id="IPR043504">
    <property type="entry name" value="Peptidase_S1_PA_chymotrypsin"/>
</dbReference>
<accession>A0A9W7TQM5</accession>
<evidence type="ECO:0000256" key="1">
    <source>
        <dbReference type="ARBA" id="ARBA00022659"/>
    </source>
</evidence>
<gene>
    <name evidence="5" type="ORF">IRJ41_002069</name>
</gene>
<dbReference type="PANTHER" id="PTHR46393">
    <property type="entry name" value="SUSHI DOMAIN-CONTAINING PROTEIN"/>
    <property type="match status" value="1"/>
</dbReference>
<evidence type="ECO:0000313" key="6">
    <source>
        <dbReference type="Proteomes" id="UP001059041"/>
    </source>
</evidence>
<dbReference type="GO" id="GO:0009617">
    <property type="term" value="P:response to bacterium"/>
    <property type="evidence" value="ECO:0007669"/>
    <property type="project" value="TreeGrafter"/>
</dbReference>
<dbReference type="SUPFAM" id="SSF50494">
    <property type="entry name" value="Trypsin-like serine proteases"/>
    <property type="match status" value="1"/>
</dbReference>
<organism evidence="5 6">
    <name type="scientific">Triplophysa rosa</name>
    <name type="common">Cave loach</name>
    <dbReference type="NCBI Taxonomy" id="992332"/>
    <lineage>
        <taxon>Eukaryota</taxon>
        <taxon>Metazoa</taxon>
        <taxon>Chordata</taxon>
        <taxon>Craniata</taxon>
        <taxon>Vertebrata</taxon>
        <taxon>Euteleostomi</taxon>
        <taxon>Actinopterygii</taxon>
        <taxon>Neopterygii</taxon>
        <taxon>Teleostei</taxon>
        <taxon>Ostariophysi</taxon>
        <taxon>Cypriniformes</taxon>
        <taxon>Nemacheilidae</taxon>
        <taxon>Triplophysa</taxon>
    </lineage>
</organism>
<feature type="domain" description="Peptidase S1" evidence="4">
    <location>
        <begin position="29"/>
        <end position="135"/>
    </location>
</feature>
<dbReference type="PROSITE" id="PS50240">
    <property type="entry name" value="TRYPSIN_DOM"/>
    <property type="match status" value="1"/>
</dbReference>
<reference evidence="5" key="1">
    <citation type="submission" date="2021-02" db="EMBL/GenBank/DDBJ databases">
        <title>Comparative genomics reveals that relaxation of natural selection precedes convergent phenotypic evolution of cavefish.</title>
        <authorList>
            <person name="Peng Z."/>
        </authorList>
    </citation>
    <scope>NUCLEOTIDE SEQUENCE</scope>
    <source>
        <tissue evidence="5">Muscle</tissue>
    </source>
</reference>
<dbReference type="Proteomes" id="UP001059041">
    <property type="component" value="Linkage Group LG14"/>
</dbReference>
<dbReference type="Gene3D" id="2.40.10.10">
    <property type="entry name" value="Trypsin-like serine proteases"/>
    <property type="match status" value="1"/>
</dbReference>
<keyword evidence="3" id="KW-0325">Glycoprotein</keyword>
<dbReference type="Pfam" id="PF00089">
    <property type="entry name" value="Trypsin"/>
    <property type="match status" value="1"/>
</dbReference>
<evidence type="ECO:0000313" key="5">
    <source>
        <dbReference type="EMBL" id="KAI7800392.1"/>
    </source>
</evidence>
<proteinExistence type="predicted"/>
<name>A0A9W7TQM5_TRIRA</name>
<evidence type="ECO:0000256" key="2">
    <source>
        <dbReference type="ARBA" id="ARBA00022737"/>
    </source>
</evidence>
<dbReference type="GO" id="GO:0006508">
    <property type="term" value="P:proteolysis"/>
    <property type="evidence" value="ECO:0007669"/>
    <property type="project" value="InterPro"/>
</dbReference>
<protein>
    <submittedName>
        <fullName evidence="5">Bf/C2B</fullName>
    </submittedName>
</protein>
<dbReference type="GO" id="GO:0006956">
    <property type="term" value="P:complement activation"/>
    <property type="evidence" value="ECO:0007669"/>
    <property type="project" value="TreeGrafter"/>
</dbReference>
<dbReference type="AlphaFoldDB" id="A0A9W7TQM5"/>
<sequence>MEFFQRKFWTASRQCAALDGKCSISCDHDRGECIQHARSIYANSSASLSEVITDRFMCTGGSETHRHEMTCKGDSGGPLLLRKRMRYFQVGVISWGTTQICDSKTVVKDDDWPSDARDFHISVFSLMPWLRQHLDKDLEFLKDT</sequence>
<keyword evidence="6" id="KW-1185">Reference proteome</keyword>
<evidence type="ECO:0000256" key="3">
    <source>
        <dbReference type="ARBA" id="ARBA00023180"/>
    </source>
</evidence>
<dbReference type="GO" id="GO:0004252">
    <property type="term" value="F:serine-type endopeptidase activity"/>
    <property type="evidence" value="ECO:0007669"/>
    <property type="project" value="InterPro"/>
</dbReference>
<keyword evidence="1" id="KW-0768">Sushi</keyword>